<feature type="region of interest" description="Disordered" evidence="11">
    <location>
        <begin position="1"/>
        <end position="32"/>
    </location>
</feature>
<feature type="transmembrane region" description="Helical" evidence="10">
    <location>
        <begin position="173"/>
        <end position="194"/>
    </location>
</feature>
<accession>A0A6A6UAJ4</accession>
<reference evidence="13" key="1">
    <citation type="journal article" date="2020" name="Stud. Mycol.">
        <title>101 Dothideomycetes genomes: a test case for predicting lifestyles and emergence of pathogens.</title>
        <authorList>
            <person name="Haridas S."/>
            <person name="Albert R."/>
            <person name="Binder M."/>
            <person name="Bloem J."/>
            <person name="Labutti K."/>
            <person name="Salamov A."/>
            <person name="Andreopoulos B."/>
            <person name="Baker S."/>
            <person name="Barry K."/>
            <person name="Bills G."/>
            <person name="Bluhm B."/>
            <person name="Cannon C."/>
            <person name="Castanera R."/>
            <person name="Culley D."/>
            <person name="Daum C."/>
            <person name="Ezra D."/>
            <person name="Gonzalez J."/>
            <person name="Henrissat B."/>
            <person name="Kuo A."/>
            <person name="Liang C."/>
            <person name="Lipzen A."/>
            <person name="Lutzoni F."/>
            <person name="Magnuson J."/>
            <person name="Mondo S."/>
            <person name="Nolan M."/>
            <person name="Ohm R."/>
            <person name="Pangilinan J."/>
            <person name="Park H.-J."/>
            <person name="Ramirez L."/>
            <person name="Alfaro M."/>
            <person name="Sun H."/>
            <person name="Tritt A."/>
            <person name="Yoshinaga Y."/>
            <person name="Zwiers L.-H."/>
            <person name="Turgeon B."/>
            <person name="Goodwin S."/>
            <person name="Spatafora J."/>
            <person name="Crous P."/>
            <person name="Grigoriev I."/>
        </authorList>
    </citation>
    <scope>NUCLEOTIDE SEQUENCE</scope>
    <source>
        <strain evidence="13">CBS 115976</strain>
    </source>
</reference>
<dbReference type="EMBL" id="MU004236">
    <property type="protein sequence ID" value="KAF2668467.1"/>
    <property type="molecule type" value="Genomic_DNA"/>
</dbReference>
<evidence type="ECO:0000256" key="5">
    <source>
        <dbReference type="ARBA" id="ARBA00022692"/>
    </source>
</evidence>
<feature type="domain" description="Sodium/calcium exchanger membrane region" evidence="12">
    <location>
        <begin position="114"/>
        <end position="268"/>
    </location>
</feature>
<feature type="transmembrane region" description="Helical" evidence="10">
    <location>
        <begin position="91"/>
        <end position="110"/>
    </location>
</feature>
<protein>
    <recommendedName>
        <fullName evidence="10">Vacuolar calcium ion transporter</fullName>
    </recommendedName>
</protein>
<evidence type="ECO:0000256" key="8">
    <source>
        <dbReference type="ARBA" id="ARBA00023065"/>
    </source>
</evidence>
<dbReference type="NCBIfam" id="TIGR00378">
    <property type="entry name" value="cax"/>
    <property type="match status" value="1"/>
</dbReference>
<dbReference type="InterPro" id="IPR004798">
    <property type="entry name" value="CAX-like"/>
</dbReference>
<feature type="transmembrane region" description="Helical" evidence="10">
    <location>
        <begin position="452"/>
        <end position="472"/>
    </location>
</feature>
<evidence type="ECO:0000256" key="10">
    <source>
        <dbReference type="RuleBase" id="RU365028"/>
    </source>
</evidence>
<feature type="domain" description="Sodium/calcium exchanger membrane region" evidence="12">
    <location>
        <begin position="327"/>
        <end position="465"/>
    </location>
</feature>
<organism evidence="13 14">
    <name type="scientific">Microthyrium microscopicum</name>
    <dbReference type="NCBI Taxonomy" id="703497"/>
    <lineage>
        <taxon>Eukaryota</taxon>
        <taxon>Fungi</taxon>
        <taxon>Dikarya</taxon>
        <taxon>Ascomycota</taxon>
        <taxon>Pezizomycotina</taxon>
        <taxon>Dothideomycetes</taxon>
        <taxon>Dothideomycetes incertae sedis</taxon>
        <taxon>Microthyriales</taxon>
        <taxon>Microthyriaceae</taxon>
        <taxon>Microthyrium</taxon>
    </lineage>
</organism>
<dbReference type="Proteomes" id="UP000799302">
    <property type="component" value="Unassembled WGS sequence"/>
</dbReference>
<keyword evidence="4 10" id="KW-0109">Calcium transport</keyword>
<evidence type="ECO:0000256" key="11">
    <source>
        <dbReference type="SAM" id="MobiDB-lite"/>
    </source>
</evidence>
<dbReference type="GO" id="GO:0015369">
    <property type="term" value="F:calcium:proton antiporter activity"/>
    <property type="evidence" value="ECO:0007669"/>
    <property type="project" value="UniProtKB-UniRule"/>
</dbReference>
<feature type="compositionally biased region" description="Acidic residues" evidence="11">
    <location>
        <begin position="15"/>
        <end position="25"/>
    </location>
</feature>
<keyword evidence="3 10" id="KW-0813">Transport</keyword>
<dbReference type="GO" id="GO:0012505">
    <property type="term" value="C:endomembrane system"/>
    <property type="evidence" value="ECO:0007669"/>
    <property type="project" value="UniProtKB-SubCell"/>
</dbReference>
<feature type="transmembrane region" description="Helical" evidence="10">
    <location>
        <begin position="141"/>
        <end position="166"/>
    </location>
</feature>
<proteinExistence type="inferred from homology"/>
<keyword evidence="10" id="KW-0926">Vacuole</keyword>
<feature type="region of interest" description="Disordered" evidence="11">
    <location>
        <begin position="46"/>
        <end position="75"/>
    </location>
</feature>
<dbReference type="Gene3D" id="1.20.1420.30">
    <property type="entry name" value="NCX, central ion-binding region"/>
    <property type="match status" value="2"/>
</dbReference>
<keyword evidence="7 10" id="KW-1133">Transmembrane helix</keyword>
<evidence type="ECO:0000259" key="12">
    <source>
        <dbReference type="Pfam" id="PF01699"/>
    </source>
</evidence>
<keyword evidence="8 10" id="KW-0406">Ion transport</keyword>
<feature type="transmembrane region" description="Helical" evidence="10">
    <location>
        <begin position="214"/>
        <end position="235"/>
    </location>
</feature>
<evidence type="ECO:0000256" key="6">
    <source>
        <dbReference type="ARBA" id="ARBA00022837"/>
    </source>
</evidence>
<evidence type="ECO:0000256" key="7">
    <source>
        <dbReference type="ARBA" id="ARBA00022989"/>
    </source>
</evidence>
<keyword evidence="5 10" id="KW-0812">Transmembrane</keyword>
<dbReference type="AlphaFoldDB" id="A0A6A6UAJ4"/>
<feature type="transmembrane region" description="Helical" evidence="10">
    <location>
        <begin position="117"/>
        <end position="135"/>
    </location>
</feature>
<keyword evidence="6 10" id="KW-0106">Calcium</keyword>
<evidence type="ECO:0000256" key="2">
    <source>
        <dbReference type="ARBA" id="ARBA00008170"/>
    </source>
</evidence>
<evidence type="ECO:0000256" key="4">
    <source>
        <dbReference type="ARBA" id="ARBA00022568"/>
    </source>
</evidence>
<evidence type="ECO:0000256" key="3">
    <source>
        <dbReference type="ARBA" id="ARBA00022448"/>
    </source>
</evidence>
<keyword evidence="14" id="KW-1185">Reference proteome</keyword>
<dbReference type="Pfam" id="PF01699">
    <property type="entry name" value="Na_Ca_ex"/>
    <property type="match status" value="2"/>
</dbReference>
<dbReference type="InterPro" id="IPR004713">
    <property type="entry name" value="CaH_exchang"/>
</dbReference>
<feature type="compositionally biased region" description="Basic residues" evidence="11">
    <location>
        <begin position="50"/>
        <end position="72"/>
    </location>
</feature>
<name>A0A6A6UAJ4_9PEZI</name>
<comment type="similarity">
    <text evidence="2 10">Belongs to the Ca(2+):cation antiporter (CaCA) (TC 2.A.19) family.</text>
</comment>
<comment type="subcellular location">
    <subcellularLocation>
        <location evidence="1">Endomembrane system</location>
        <topology evidence="1">Multi-pass membrane protein</topology>
    </subcellularLocation>
    <subcellularLocation>
        <location evidence="10">Vacuole membrane</location>
    </subcellularLocation>
</comment>
<evidence type="ECO:0000313" key="13">
    <source>
        <dbReference type="EMBL" id="KAF2668467.1"/>
    </source>
</evidence>
<evidence type="ECO:0000256" key="9">
    <source>
        <dbReference type="ARBA" id="ARBA00023136"/>
    </source>
</evidence>
<keyword evidence="10" id="KW-0050">Antiport</keyword>
<dbReference type="OrthoDB" id="1699231at2759"/>
<dbReference type="PANTHER" id="PTHR31503">
    <property type="entry name" value="VACUOLAR CALCIUM ION TRANSPORTER"/>
    <property type="match status" value="1"/>
</dbReference>
<feature type="transmembrane region" description="Helical" evidence="10">
    <location>
        <begin position="391"/>
        <end position="417"/>
    </location>
</feature>
<feature type="transmembrane region" description="Helical" evidence="10">
    <location>
        <begin position="358"/>
        <end position="385"/>
    </location>
</feature>
<dbReference type="PANTHER" id="PTHR31503:SF18">
    <property type="entry name" value="CA(2+)_H(+) EXCHANGER, PUTATIVE (EUROFUNG)-RELATED"/>
    <property type="match status" value="1"/>
</dbReference>
<keyword evidence="9 10" id="KW-0472">Membrane</keyword>
<evidence type="ECO:0000313" key="14">
    <source>
        <dbReference type="Proteomes" id="UP000799302"/>
    </source>
</evidence>
<dbReference type="InterPro" id="IPR004837">
    <property type="entry name" value="NaCa_Exmemb"/>
</dbReference>
<dbReference type="GO" id="GO:0006874">
    <property type="term" value="P:intracellular calcium ion homeostasis"/>
    <property type="evidence" value="ECO:0007669"/>
    <property type="project" value="TreeGrafter"/>
</dbReference>
<dbReference type="InterPro" id="IPR044880">
    <property type="entry name" value="NCX_ion-bd_dom_sf"/>
</dbReference>
<dbReference type="GO" id="GO:0000329">
    <property type="term" value="C:fungal-type vacuole membrane"/>
    <property type="evidence" value="ECO:0007669"/>
    <property type="project" value="TreeGrafter"/>
</dbReference>
<evidence type="ECO:0000256" key="1">
    <source>
        <dbReference type="ARBA" id="ARBA00004127"/>
    </source>
</evidence>
<feature type="transmembrane region" description="Helical" evidence="10">
    <location>
        <begin position="326"/>
        <end position="346"/>
    </location>
</feature>
<feature type="transmembrane region" description="Helical" evidence="10">
    <location>
        <begin position="424"/>
        <end position="446"/>
    </location>
</feature>
<comment type="function">
    <text evidence="10">Has a role in promoting intracellular calcium ion sequestration via the exchange of calcium ions for hydrogen ions across the vacuolar membrane. Involved also in manganese ion homeostasis via its uptake into the vacuole.</text>
</comment>
<sequence length="481" mass="52606">MHYQNAATRDYDYFSSEDDDTEPPDEEGKLLNKSLEADGGKKFVSISKSNQRRKPSNRPFRKWHRTGRTSRKKSSDNGLAFSIRHVFSRSWLNVLLIFVPFGIAAHMSGVKNRTITFALNAIAIIPLTGLLTYATENVAQYVGVGLGSLLNITFGNLVELVIFFMLREGHLRIVLASLIGSIFVNLLFILGLAIMSAGVRGAEQVYNQKTTQTLIVFMTTGMLSLLIPTSLHACVKSAKLADAVTLKFSRGLSITLLIVYIMFLNFQIRASDPAAEELPYTNVPGTSDEETAIDIEMNRISATRIKPAPPSAKAANKPEHQISKTLSLVVLLISAGMVSFCAEFMVDSIEHVIADAPLTEAFLGLIILPLLGNVAELATAVTVAVKQKMDLAINVTVGSAIQISLFMAPTVVLLGWATGRDLSLYFDMFQTVTLLATMLIVNIMLFTGRCNYLIGVLLCACYVMIGTGAFFLPNQHGWKVV</sequence>
<gene>
    <name evidence="13" type="ORF">BT63DRAFT_425787</name>
</gene>
<feature type="transmembrane region" description="Helical" evidence="10">
    <location>
        <begin position="247"/>
        <end position="268"/>
    </location>
</feature>